<proteinExistence type="predicted"/>
<gene>
    <name evidence="1" type="ORF">PBLR_11515</name>
</gene>
<evidence type="ECO:0000313" key="1">
    <source>
        <dbReference type="EMBL" id="SYX83093.1"/>
    </source>
</evidence>
<evidence type="ECO:0000313" key="2">
    <source>
        <dbReference type="Proteomes" id="UP000304148"/>
    </source>
</evidence>
<dbReference type="EMBL" id="LS992241">
    <property type="protein sequence ID" value="SYX83093.1"/>
    <property type="molecule type" value="Genomic_DNA"/>
</dbReference>
<sequence>MFRRRIIKFKNKLIDATLITFQIGCSLSMKGCPYHNAVTEATFKITHSVA</sequence>
<reference evidence="2" key="1">
    <citation type="submission" date="2018-08" db="EMBL/GenBank/DDBJ databases">
        <authorList>
            <person name="Chevrot R."/>
        </authorList>
    </citation>
    <scope>NUCLEOTIDE SEQUENCE [LARGE SCALE GENOMIC DNA]</scope>
</reference>
<accession>A0A383R8H9</accession>
<protein>
    <submittedName>
        <fullName evidence="1">Uncharacterized protein</fullName>
    </submittedName>
</protein>
<dbReference type="Proteomes" id="UP000304148">
    <property type="component" value="Chromosome"/>
</dbReference>
<dbReference type="AlphaFoldDB" id="A0A383R8H9"/>
<name>A0A383R8H9_PAEAL</name>
<organism evidence="1 2">
    <name type="scientific">Paenibacillus alvei</name>
    <name type="common">Bacillus alvei</name>
    <dbReference type="NCBI Taxonomy" id="44250"/>
    <lineage>
        <taxon>Bacteria</taxon>
        <taxon>Bacillati</taxon>
        <taxon>Bacillota</taxon>
        <taxon>Bacilli</taxon>
        <taxon>Bacillales</taxon>
        <taxon>Paenibacillaceae</taxon>
        <taxon>Paenibacillus</taxon>
    </lineage>
</organism>